<reference evidence="4 5" key="1">
    <citation type="submission" date="2016-11" db="EMBL/GenBank/DDBJ databases">
        <title>The macronuclear genome of Stentor coeruleus: a giant cell with tiny introns.</title>
        <authorList>
            <person name="Slabodnick M."/>
            <person name="Ruby J.G."/>
            <person name="Reiff S.B."/>
            <person name="Swart E.C."/>
            <person name="Gosai S."/>
            <person name="Prabakaran S."/>
            <person name="Witkowska E."/>
            <person name="Larue G.E."/>
            <person name="Fisher S."/>
            <person name="Freeman R.M."/>
            <person name="Gunawardena J."/>
            <person name="Chu W."/>
            <person name="Stover N.A."/>
            <person name="Gregory B.D."/>
            <person name="Nowacki M."/>
            <person name="Derisi J."/>
            <person name="Roy S.W."/>
            <person name="Marshall W.F."/>
            <person name="Sood P."/>
        </authorList>
    </citation>
    <scope>NUCLEOTIDE SEQUENCE [LARGE SCALE GENOMIC DNA]</scope>
    <source>
        <strain evidence="4">WM001</strain>
    </source>
</reference>
<dbReference type="EMBL" id="MPUH01000379">
    <property type="protein sequence ID" value="OMJ81478.1"/>
    <property type="molecule type" value="Genomic_DNA"/>
</dbReference>
<dbReference type="Proteomes" id="UP000187209">
    <property type="component" value="Unassembled WGS sequence"/>
</dbReference>
<feature type="transmembrane region" description="Helical" evidence="2">
    <location>
        <begin position="481"/>
        <end position="502"/>
    </location>
</feature>
<name>A0A1R2BXE4_9CILI</name>
<protein>
    <recommendedName>
        <fullName evidence="6">EF-hand domain-containing protein</fullName>
    </recommendedName>
</protein>
<evidence type="ECO:0000313" key="5">
    <source>
        <dbReference type="Proteomes" id="UP000187209"/>
    </source>
</evidence>
<sequence>MKNGLLIGLLLISALGQVEQDESAESITIPEGDLESITLTTDATSDDEDLKIIMDYSDELVNTTDSQQDSQNSIGINTLSLSLESTALFLENQLLSKEIDLIEEQLLDATEKAVNYRIAQSLKYAELAEEMEMLAEFNEQVVGKIKEDEEKQALELAEAQEEVESEKIEESQDEDEDIDEDLEESHGFLYALGLAFLFILLFTVKKASNSLVYSAFIKAIYSLLVSFTVLAIVVAVLTVVKYADFIEDHHLYFDSLYQGCMLFTIIWFGLGVWLVFICQAISINWEKLEDQLCDKEVPEQSLEFAIMRKLFIVNPYVPIASEYALRPDFNFAEYLKRCMGKVLTRIFTFSWLSFLFIVGFVIIWRVILYQSDFFQLISIWVIPFIYIFISFQSVWKCRKISSLLIPETGEGLAVEYDYLANCEVPVPFYLGGRIPPPGSDFSLGSVYLLKCTCSYIFLGTYPNRHQLLFWFDCFGVKFMGSLLQTVCIGTCLWFTMTILYYFSDLFDVHKDLNIALCASCGVALIVLVVYFVPVWIKLFAVVSNIEMMKDKEIIKEVVEDTQGSRMLRNWRLFVQFRSLWRDMQRRQDIEKVEKIPKIAKQIIKEAFGLSTLYGYLYYTQVREVLKRVGIEMDDDQFRVFLKDCELDEEDKVSYKTFIQGIKRLLQDTKANPKLIVSEVLKQNFKHKKVDPRNISEFLERNKWFMQDADIRDFLIDLHFNLDENNQVDVDTIEFTS</sequence>
<feature type="transmembrane region" description="Helical" evidence="2">
    <location>
        <begin position="441"/>
        <end position="461"/>
    </location>
</feature>
<evidence type="ECO:0000256" key="3">
    <source>
        <dbReference type="SAM" id="SignalP"/>
    </source>
</evidence>
<evidence type="ECO:0000256" key="1">
    <source>
        <dbReference type="SAM" id="MobiDB-lite"/>
    </source>
</evidence>
<keyword evidence="5" id="KW-1185">Reference proteome</keyword>
<feature type="transmembrane region" description="Helical" evidence="2">
    <location>
        <begin position="346"/>
        <end position="367"/>
    </location>
</feature>
<keyword evidence="2" id="KW-0472">Membrane</keyword>
<feature type="transmembrane region" description="Helical" evidence="2">
    <location>
        <begin position="373"/>
        <end position="395"/>
    </location>
</feature>
<feature type="transmembrane region" description="Helical" evidence="2">
    <location>
        <begin position="255"/>
        <end position="278"/>
    </location>
</feature>
<dbReference type="OrthoDB" id="311966at2759"/>
<keyword evidence="2" id="KW-0812">Transmembrane</keyword>
<proteinExistence type="predicted"/>
<keyword evidence="2" id="KW-1133">Transmembrane helix</keyword>
<feature type="transmembrane region" description="Helical" evidence="2">
    <location>
        <begin position="216"/>
        <end position="243"/>
    </location>
</feature>
<dbReference type="InterPro" id="IPR011992">
    <property type="entry name" value="EF-hand-dom_pair"/>
</dbReference>
<dbReference type="SUPFAM" id="SSF47473">
    <property type="entry name" value="EF-hand"/>
    <property type="match status" value="1"/>
</dbReference>
<gene>
    <name evidence="4" type="ORF">SteCoe_18045</name>
</gene>
<feature type="transmembrane region" description="Helical" evidence="2">
    <location>
        <begin position="187"/>
        <end position="204"/>
    </location>
</feature>
<feature type="signal peptide" evidence="3">
    <location>
        <begin position="1"/>
        <end position="20"/>
    </location>
</feature>
<evidence type="ECO:0008006" key="6">
    <source>
        <dbReference type="Google" id="ProtNLM"/>
    </source>
</evidence>
<organism evidence="4 5">
    <name type="scientific">Stentor coeruleus</name>
    <dbReference type="NCBI Taxonomy" id="5963"/>
    <lineage>
        <taxon>Eukaryota</taxon>
        <taxon>Sar</taxon>
        <taxon>Alveolata</taxon>
        <taxon>Ciliophora</taxon>
        <taxon>Postciliodesmatophora</taxon>
        <taxon>Heterotrichea</taxon>
        <taxon>Heterotrichida</taxon>
        <taxon>Stentoridae</taxon>
        <taxon>Stentor</taxon>
    </lineage>
</organism>
<feature type="transmembrane region" description="Helical" evidence="2">
    <location>
        <begin position="514"/>
        <end position="536"/>
    </location>
</feature>
<evidence type="ECO:0000313" key="4">
    <source>
        <dbReference type="EMBL" id="OMJ81478.1"/>
    </source>
</evidence>
<accession>A0A1R2BXE4</accession>
<feature type="region of interest" description="Disordered" evidence="1">
    <location>
        <begin position="156"/>
        <end position="177"/>
    </location>
</feature>
<dbReference type="AlphaFoldDB" id="A0A1R2BXE4"/>
<keyword evidence="3" id="KW-0732">Signal</keyword>
<feature type="chain" id="PRO_5012435723" description="EF-hand domain-containing protein" evidence="3">
    <location>
        <begin position="21"/>
        <end position="736"/>
    </location>
</feature>
<evidence type="ECO:0000256" key="2">
    <source>
        <dbReference type="SAM" id="Phobius"/>
    </source>
</evidence>
<comment type="caution">
    <text evidence="4">The sequence shown here is derived from an EMBL/GenBank/DDBJ whole genome shotgun (WGS) entry which is preliminary data.</text>
</comment>